<name>A0A2Z4JEQ3_9ACTN</name>
<proteinExistence type="predicted"/>
<keyword evidence="2" id="KW-1185">Reference proteome</keyword>
<dbReference type="Proteomes" id="UP000249616">
    <property type="component" value="Plasmid unnamed1"/>
</dbReference>
<dbReference type="KEGG" id="scad:DN051_43765"/>
<evidence type="ECO:0000313" key="2">
    <source>
        <dbReference type="Proteomes" id="UP000249616"/>
    </source>
</evidence>
<gene>
    <name evidence="1" type="ORF">DN051_43765</name>
</gene>
<dbReference type="EMBL" id="CP030074">
    <property type="protein sequence ID" value="AWW43471.1"/>
    <property type="molecule type" value="Genomic_DNA"/>
</dbReference>
<keyword evidence="1" id="KW-0614">Plasmid</keyword>
<sequence>MVDDGTALAARDYGIHHVGLLAPVQPATVQQLSGGCGGGTAADRAHDALAVPRKRRARWR</sequence>
<dbReference type="AlphaFoldDB" id="A0A2Z4JEQ3"/>
<geneLocation type="plasmid" evidence="1 2">
    <name>unnamed1</name>
</geneLocation>
<protein>
    <submittedName>
        <fullName evidence="1">Uncharacterized protein</fullName>
    </submittedName>
</protein>
<accession>A0A2Z4JEQ3</accession>
<evidence type="ECO:0000313" key="1">
    <source>
        <dbReference type="EMBL" id="AWW43471.1"/>
    </source>
</evidence>
<organism evidence="1 2">
    <name type="scientific">Streptomyces cadmiisoli</name>
    <dbReference type="NCBI Taxonomy" id="2184053"/>
    <lineage>
        <taxon>Bacteria</taxon>
        <taxon>Bacillati</taxon>
        <taxon>Actinomycetota</taxon>
        <taxon>Actinomycetes</taxon>
        <taxon>Kitasatosporales</taxon>
        <taxon>Streptomycetaceae</taxon>
        <taxon>Streptomyces</taxon>
        <taxon>Streptomyces aurantiacus group</taxon>
    </lineage>
</organism>
<reference evidence="2" key="1">
    <citation type="submission" date="2018-06" db="EMBL/GenBank/DDBJ databases">
        <authorList>
            <person name="Li K."/>
        </authorList>
    </citation>
    <scope>NUCLEOTIDE SEQUENCE [LARGE SCALE GENOMIC DNA]</scope>
    <source>
        <strain evidence="2">ZFG47</strain>
        <plasmid evidence="2">unnamed1</plasmid>
    </source>
</reference>